<dbReference type="InterPro" id="IPR057326">
    <property type="entry name" value="KR_dom"/>
</dbReference>
<protein>
    <submittedName>
        <fullName evidence="5">SDR family NAD(P)-dependent oxidoreductase</fullName>
    </submittedName>
</protein>
<dbReference type="InterPro" id="IPR036291">
    <property type="entry name" value="NAD(P)-bd_dom_sf"/>
</dbReference>
<name>A0A4S5ETP3_9ACTN</name>
<keyword evidence="2" id="KW-0560">Oxidoreductase</keyword>
<evidence type="ECO:0000313" key="6">
    <source>
        <dbReference type="Proteomes" id="UP000305282"/>
    </source>
</evidence>
<reference evidence="5 6" key="1">
    <citation type="submission" date="2019-04" db="EMBL/GenBank/DDBJ databases">
        <title>Draft genome sequences for three unisolated Alnus-infective Frankia Sp+ strains, AgTrS, AiOr and AvVan, the first sequenced Frankia strains able to sporulate in-planta.</title>
        <authorList>
            <person name="Bethencourt L."/>
            <person name="Vautrin F."/>
            <person name="Taib N."/>
            <person name="Dubost A."/>
            <person name="Castro-Garcia L."/>
            <person name="Imbaud O."/>
            <person name="Abrouk D."/>
            <person name="Fournier P."/>
            <person name="Briolay J."/>
            <person name="Nguyen A."/>
            <person name="Normand P."/>
            <person name="Fernandez M.P."/>
            <person name="Brochier-Armanet C."/>
            <person name="Herrera-Belaroussi A."/>
        </authorList>
    </citation>
    <scope>NUCLEOTIDE SEQUENCE [LARGE SCALE GENOMIC DNA]</scope>
    <source>
        <strain evidence="5 6">AvVan</strain>
    </source>
</reference>
<dbReference type="AlphaFoldDB" id="A0A4S5ETP3"/>
<keyword evidence="6" id="KW-1185">Reference proteome</keyword>
<dbReference type="RefSeq" id="WP_136446802.1">
    <property type="nucleotide sequence ID" value="NZ_SSXH01000034.1"/>
</dbReference>
<dbReference type="GO" id="GO:0016020">
    <property type="term" value="C:membrane"/>
    <property type="evidence" value="ECO:0007669"/>
    <property type="project" value="TreeGrafter"/>
</dbReference>
<organism evidence="5 6">
    <name type="scientific">Candidatus Frankia alpina</name>
    <dbReference type="NCBI Taxonomy" id="2699483"/>
    <lineage>
        <taxon>Bacteria</taxon>
        <taxon>Bacillati</taxon>
        <taxon>Actinomycetota</taxon>
        <taxon>Actinomycetes</taxon>
        <taxon>Frankiales</taxon>
        <taxon>Frankiaceae</taxon>
        <taxon>Frankia</taxon>
    </lineage>
</organism>
<dbReference type="PRINTS" id="PR00080">
    <property type="entry name" value="SDRFAMILY"/>
</dbReference>
<dbReference type="PANTHER" id="PTHR44196:SF1">
    <property type="entry name" value="DEHYDROGENASE_REDUCTASE SDR FAMILY MEMBER 7B"/>
    <property type="match status" value="1"/>
</dbReference>
<dbReference type="Gene3D" id="3.40.50.720">
    <property type="entry name" value="NAD(P)-binding Rossmann-like Domain"/>
    <property type="match status" value="1"/>
</dbReference>
<evidence type="ECO:0000256" key="3">
    <source>
        <dbReference type="RuleBase" id="RU000363"/>
    </source>
</evidence>
<evidence type="ECO:0000259" key="4">
    <source>
        <dbReference type="SMART" id="SM00822"/>
    </source>
</evidence>
<dbReference type="Proteomes" id="UP000305282">
    <property type="component" value="Unassembled WGS sequence"/>
</dbReference>
<gene>
    <name evidence="5" type="ORF">E7Y31_02915</name>
</gene>
<accession>A0A4S5ETP3</accession>
<comment type="caution">
    <text evidence="5">The sequence shown here is derived from an EMBL/GenBank/DDBJ whole genome shotgun (WGS) entry which is preliminary data.</text>
</comment>
<proteinExistence type="inferred from homology"/>
<dbReference type="InterPro" id="IPR002347">
    <property type="entry name" value="SDR_fam"/>
</dbReference>
<dbReference type="PANTHER" id="PTHR44196">
    <property type="entry name" value="DEHYDROGENASE/REDUCTASE SDR FAMILY MEMBER 7B"/>
    <property type="match status" value="1"/>
</dbReference>
<sequence length="278" mass="28483">MSTRSRPAFREGGLTVLTNRTARTGTTPATWPPRTAVVTGASSGIGRETALLLAAGGCRSLLVGRNGVALDEVAAATEGHRISVDLSVAGSEVAVASRASELLGDVDLLVCSAGLGAAGPYDMMSPEAIAELIAVNVLSPMALVRAMLPAMLDRGQGRILIVGSIAGALGVRGEVAYSATKAAMVGFADALRAEVAGRGITVTLCLPGVVDTPFFHRRGAPYVRRWPRPIPAALVAERMLAGAGRGSAEVRVPGWLLGAVRVHGAVPSLYRKLAGVFG</sequence>
<dbReference type="PRINTS" id="PR00081">
    <property type="entry name" value="GDHRDH"/>
</dbReference>
<feature type="domain" description="Ketoreductase" evidence="4">
    <location>
        <begin position="34"/>
        <end position="213"/>
    </location>
</feature>
<comment type="similarity">
    <text evidence="1 3">Belongs to the short-chain dehydrogenases/reductases (SDR) family.</text>
</comment>
<evidence type="ECO:0000256" key="2">
    <source>
        <dbReference type="ARBA" id="ARBA00023002"/>
    </source>
</evidence>
<dbReference type="Pfam" id="PF00106">
    <property type="entry name" value="adh_short"/>
    <property type="match status" value="1"/>
</dbReference>
<evidence type="ECO:0000313" key="5">
    <source>
        <dbReference type="EMBL" id="THJ75868.1"/>
    </source>
</evidence>
<dbReference type="PROSITE" id="PS00061">
    <property type="entry name" value="ADH_SHORT"/>
    <property type="match status" value="1"/>
</dbReference>
<dbReference type="InterPro" id="IPR020904">
    <property type="entry name" value="Sc_DH/Rdtase_CS"/>
</dbReference>
<evidence type="ECO:0000256" key="1">
    <source>
        <dbReference type="ARBA" id="ARBA00006484"/>
    </source>
</evidence>
<dbReference type="OrthoDB" id="5178125at2"/>
<dbReference type="EMBL" id="SSXH01000034">
    <property type="protein sequence ID" value="THJ75868.1"/>
    <property type="molecule type" value="Genomic_DNA"/>
</dbReference>
<dbReference type="SUPFAM" id="SSF51735">
    <property type="entry name" value="NAD(P)-binding Rossmann-fold domains"/>
    <property type="match status" value="1"/>
</dbReference>
<dbReference type="SMART" id="SM00822">
    <property type="entry name" value="PKS_KR"/>
    <property type="match status" value="1"/>
</dbReference>
<dbReference type="GO" id="GO:0016491">
    <property type="term" value="F:oxidoreductase activity"/>
    <property type="evidence" value="ECO:0007669"/>
    <property type="project" value="UniProtKB-KW"/>
</dbReference>